<sequence length="136" mass="14617">MTRILLDHGADVNAIDSKGKTPLYYASNLRNVRMLIRHGARVDHVSPNGEPLIHYAAGLGENGEIGLLRFFLEHGMNPNAAHPIGGFRPLHVAASGGSLSRVQLLVSRGADVNATDNDGQTLLMVAIFRARDDIAV</sequence>
<dbReference type="InterPro" id="IPR036770">
    <property type="entry name" value="Ankyrin_rpt-contain_sf"/>
</dbReference>
<dbReference type="EMBL" id="JPKY01000014">
    <property type="protein sequence ID" value="KFH46922.1"/>
    <property type="molecule type" value="Genomic_DNA"/>
</dbReference>
<comment type="caution">
    <text evidence="4">The sequence shown here is derived from an EMBL/GenBank/DDBJ whole genome shotgun (WGS) entry which is preliminary data.</text>
</comment>
<keyword evidence="1" id="KW-0677">Repeat</keyword>
<gene>
    <name evidence="4" type="ORF">ACRE_022060</name>
</gene>
<dbReference type="HOGENOM" id="CLU_000134_18_9_1"/>
<protein>
    <submittedName>
        <fullName evidence="4">Putative ankyrin repeat protein-like protein</fullName>
    </submittedName>
</protein>
<dbReference type="PROSITE" id="PS50088">
    <property type="entry name" value="ANK_REPEAT"/>
    <property type="match status" value="2"/>
</dbReference>
<dbReference type="PANTHER" id="PTHR24189">
    <property type="entry name" value="MYOTROPHIN"/>
    <property type="match status" value="1"/>
</dbReference>
<dbReference type="PANTHER" id="PTHR24189:SF50">
    <property type="entry name" value="ANKYRIN REPEAT AND SOCS BOX PROTEIN 2"/>
    <property type="match status" value="1"/>
</dbReference>
<dbReference type="PROSITE" id="PS50297">
    <property type="entry name" value="ANK_REP_REGION"/>
    <property type="match status" value="1"/>
</dbReference>
<dbReference type="SMART" id="SM00248">
    <property type="entry name" value="ANK"/>
    <property type="match status" value="3"/>
</dbReference>
<dbReference type="SUPFAM" id="SSF48403">
    <property type="entry name" value="Ankyrin repeat"/>
    <property type="match status" value="1"/>
</dbReference>
<feature type="repeat" description="ANK" evidence="3">
    <location>
        <begin position="85"/>
        <end position="117"/>
    </location>
</feature>
<proteinExistence type="predicted"/>
<dbReference type="Pfam" id="PF12796">
    <property type="entry name" value="Ank_2"/>
    <property type="match status" value="1"/>
</dbReference>
<evidence type="ECO:0000313" key="4">
    <source>
        <dbReference type="EMBL" id="KFH46922.1"/>
    </source>
</evidence>
<dbReference type="InterPro" id="IPR002110">
    <property type="entry name" value="Ankyrin_rpt"/>
</dbReference>
<dbReference type="AlphaFoldDB" id="A0A086TC40"/>
<dbReference type="Gene3D" id="1.25.40.20">
    <property type="entry name" value="Ankyrin repeat-containing domain"/>
    <property type="match status" value="2"/>
</dbReference>
<evidence type="ECO:0000256" key="3">
    <source>
        <dbReference type="PROSITE-ProRule" id="PRU00023"/>
    </source>
</evidence>
<keyword evidence="5" id="KW-1185">Reference proteome</keyword>
<dbReference type="InterPro" id="IPR050745">
    <property type="entry name" value="Multifunctional_regulatory"/>
</dbReference>
<reference evidence="5" key="1">
    <citation type="journal article" date="2014" name="Genome Announc.">
        <title>Genome sequence and annotation of Acremonium chrysogenum, producer of the beta-lactam antibiotic cephalosporin C.</title>
        <authorList>
            <person name="Terfehr D."/>
            <person name="Dahlmann T.A."/>
            <person name="Specht T."/>
            <person name="Zadra I."/>
            <person name="Kuernsteiner H."/>
            <person name="Kueck U."/>
        </authorList>
    </citation>
    <scope>NUCLEOTIDE SEQUENCE [LARGE SCALE GENOMIC DNA]</scope>
    <source>
        <strain evidence="5">ATCC 11550 / CBS 779.69 / DSM 880 / IAM 14645 / JCM 23072 / IMI 49137</strain>
    </source>
</reference>
<dbReference type="OrthoDB" id="341259at2759"/>
<dbReference type="Proteomes" id="UP000029964">
    <property type="component" value="Unassembled WGS sequence"/>
</dbReference>
<dbReference type="STRING" id="857340.A0A086TC40"/>
<keyword evidence="2 3" id="KW-0040">ANK repeat</keyword>
<organism evidence="4 5">
    <name type="scientific">Hapsidospora chrysogenum (strain ATCC 11550 / CBS 779.69 / DSM 880 / IAM 14645 / JCM 23072 / IMI 49137)</name>
    <name type="common">Acremonium chrysogenum</name>
    <dbReference type="NCBI Taxonomy" id="857340"/>
    <lineage>
        <taxon>Eukaryota</taxon>
        <taxon>Fungi</taxon>
        <taxon>Dikarya</taxon>
        <taxon>Ascomycota</taxon>
        <taxon>Pezizomycotina</taxon>
        <taxon>Sordariomycetes</taxon>
        <taxon>Hypocreomycetidae</taxon>
        <taxon>Hypocreales</taxon>
        <taxon>Bionectriaceae</taxon>
        <taxon>Hapsidospora</taxon>
    </lineage>
</organism>
<evidence type="ECO:0000313" key="5">
    <source>
        <dbReference type="Proteomes" id="UP000029964"/>
    </source>
</evidence>
<feature type="repeat" description="ANK" evidence="3">
    <location>
        <begin position="1"/>
        <end position="17"/>
    </location>
</feature>
<dbReference type="PRINTS" id="PR01415">
    <property type="entry name" value="ANKYRIN"/>
</dbReference>
<evidence type="ECO:0000256" key="1">
    <source>
        <dbReference type="ARBA" id="ARBA00022737"/>
    </source>
</evidence>
<accession>A0A086TC40</accession>
<name>A0A086TC40_HAPC1</name>
<evidence type="ECO:0000256" key="2">
    <source>
        <dbReference type="ARBA" id="ARBA00023043"/>
    </source>
</evidence>